<sequence length="315" mass="35641">MDYDGILSAGVSGAYFRRKYWWIICRNAFEDNDNLASLFLPESPPKTFSSKSLLWNNFLHGSKVPTPSSSATSILSYSLQPLFIPSCKHWSNKVSIEGVLRDHKGRFLMAYGRKLLHWDISLLELIAVFDFKEFIQGWMNEKQGIIIEGAMDGVVGELKEIKEGKSNVEGRPITEVAIVKEQEKQEHPKENKNIETEENEEKKEIEPKTRIAYPVKLADGKKLMSFGLRRKKVFGININIYAFENLDVVIACVPSVGDLANIPVVIYVVHVNELITWLIALGFSAITRRVKKEEGFFAITRRVKKEEGSPPLPGG</sequence>
<reference evidence="2 3" key="1">
    <citation type="journal article" date="2024" name="Plant Biotechnol. J.">
        <title>Dendrobium thyrsiflorum genome and its molecular insights into genes involved in important horticultural traits.</title>
        <authorList>
            <person name="Chen B."/>
            <person name="Wang J.Y."/>
            <person name="Zheng P.J."/>
            <person name="Li K.L."/>
            <person name="Liang Y.M."/>
            <person name="Chen X.F."/>
            <person name="Zhang C."/>
            <person name="Zhao X."/>
            <person name="He X."/>
            <person name="Zhang G.Q."/>
            <person name="Liu Z.J."/>
            <person name="Xu Q."/>
        </authorList>
    </citation>
    <scope>NUCLEOTIDE SEQUENCE [LARGE SCALE GENOMIC DNA]</scope>
    <source>
        <strain evidence="2">GZMU011</strain>
    </source>
</reference>
<evidence type="ECO:0000256" key="1">
    <source>
        <dbReference type="SAM" id="MobiDB-lite"/>
    </source>
</evidence>
<name>A0ABD0VS47_DENTH</name>
<feature type="region of interest" description="Disordered" evidence="1">
    <location>
        <begin position="183"/>
        <end position="205"/>
    </location>
</feature>
<dbReference type="Proteomes" id="UP001552299">
    <property type="component" value="Unassembled WGS sequence"/>
</dbReference>
<organism evidence="2 3">
    <name type="scientific">Dendrobium thyrsiflorum</name>
    <name type="common">Pinecone-like raceme dendrobium</name>
    <name type="synonym">Orchid</name>
    <dbReference type="NCBI Taxonomy" id="117978"/>
    <lineage>
        <taxon>Eukaryota</taxon>
        <taxon>Viridiplantae</taxon>
        <taxon>Streptophyta</taxon>
        <taxon>Embryophyta</taxon>
        <taxon>Tracheophyta</taxon>
        <taxon>Spermatophyta</taxon>
        <taxon>Magnoliopsida</taxon>
        <taxon>Liliopsida</taxon>
        <taxon>Asparagales</taxon>
        <taxon>Orchidaceae</taxon>
        <taxon>Epidendroideae</taxon>
        <taxon>Malaxideae</taxon>
        <taxon>Dendrobiinae</taxon>
        <taxon>Dendrobium</taxon>
    </lineage>
</organism>
<protein>
    <submittedName>
        <fullName evidence="2">Uncharacterized protein</fullName>
    </submittedName>
</protein>
<dbReference type="EMBL" id="JANQDX010000004">
    <property type="protein sequence ID" value="KAL0925527.1"/>
    <property type="molecule type" value="Genomic_DNA"/>
</dbReference>
<evidence type="ECO:0000313" key="2">
    <source>
        <dbReference type="EMBL" id="KAL0925527.1"/>
    </source>
</evidence>
<gene>
    <name evidence="2" type="ORF">M5K25_003872</name>
</gene>
<keyword evidence="3" id="KW-1185">Reference proteome</keyword>
<dbReference type="PANTHER" id="PTHR47589">
    <property type="entry name" value="FATTY-ACID-BINDING PROTEIN 1"/>
    <property type="match status" value="1"/>
</dbReference>
<evidence type="ECO:0000313" key="3">
    <source>
        <dbReference type="Proteomes" id="UP001552299"/>
    </source>
</evidence>
<comment type="caution">
    <text evidence="2">The sequence shown here is derived from an EMBL/GenBank/DDBJ whole genome shotgun (WGS) entry which is preliminary data.</text>
</comment>
<proteinExistence type="predicted"/>
<dbReference type="AlphaFoldDB" id="A0ABD0VS47"/>
<dbReference type="InterPro" id="IPR044228">
    <property type="entry name" value="FAP1"/>
</dbReference>
<dbReference type="PANTHER" id="PTHR47589:SF4">
    <property type="entry name" value="FATTY-ACID-BINDING PROTEIN 1-LIKE"/>
    <property type="match status" value="1"/>
</dbReference>
<dbReference type="Gene3D" id="3.50.70.10">
    <property type="match status" value="1"/>
</dbReference>
<accession>A0ABD0VS47</accession>
<dbReference type="InterPro" id="IPR016088">
    <property type="entry name" value="Chalcone_isomerase_3-sand"/>
</dbReference>